<comment type="caution">
    <text evidence="2">The sequence shown here is derived from an EMBL/GenBank/DDBJ whole genome shotgun (WGS) entry which is preliminary data.</text>
</comment>
<dbReference type="Gene3D" id="3.90.350.10">
    <property type="entry name" value="Transposase Inhibitor Protein From Tn5, Chain A, domain 1"/>
    <property type="match status" value="1"/>
</dbReference>
<dbReference type="Gene3D" id="1.10.740.10">
    <property type="entry name" value="Transferase Inhibitor Protein From Tn5, Chain"/>
    <property type="match status" value="1"/>
</dbReference>
<sequence>MPVTGLPQAQAVVRQYASRWLIEDFHKALKTGLGAERLQLQTAARLFAAVALLSVVALALVELRERSRQQPEAPAETAGLSATYLRILRSLRPRPLVTVRDVFYALGGHLGRTGDGPPGWQTLWLGLLSLRQLVTGVRLAAHLTLDED</sequence>
<dbReference type="RefSeq" id="WP_345053333.1">
    <property type="nucleotide sequence ID" value="NZ_BAABDK010000016.1"/>
</dbReference>
<proteinExistence type="predicted"/>
<protein>
    <recommendedName>
        <fullName evidence="1">Transposase Tn5 dimerisation domain-containing protein</fullName>
    </recommendedName>
</protein>
<keyword evidence="3" id="KW-1185">Reference proteome</keyword>
<dbReference type="PANTHER" id="PTHR37319:SF1">
    <property type="entry name" value="TRANSPOSASE TN5 DIMERISATION DOMAIN-CONTAINING PROTEIN"/>
    <property type="match status" value="1"/>
</dbReference>
<evidence type="ECO:0000259" key="1">
    <source>
        <dbReference type="Pfam" id="PF02281"/>
    </source>
</evidence>
<dbReference type="Pfam" id="PF02281">
    <property type="entry name" value="Dimer_Tnp_Tn5"/>
    <property type="match status" value="1"/>
</dbReference>
<dbReference type="InterPro" id="IPR047768">
    <property type="entry name" value="Tn5p-like"/>
</dbReference>
<dbReference type="InterPro" id="IPR014737">
    <property type="entry name" value="Transposase_Tn5-like_C"/>
</dbReference>
<evidence type="ECO:0000313" key="3">
    <source>
        <dbReference type="Proteomes" id="UP001501469"/>
    </source>
</evidence>
<dbReference type="EMBL" id="BAABDK010000016">
    <property type="protein sequence ID" value="GAA4034662.1"/>
    <property type="molecule type" value="Genomic_DNA"/>
</dbReference>
<dbReference type="PANTHER" id="PTHR37319">
    <property type="entry name" value="TRANSPOSASE"/>
    <property type="match status" value="1"/>
</dbReference>
<name>A0ABP7U1Z7_9BACT</name>
<accession>A0ABP7U1Z7</accession>
<dbReference type="SUPFAM" id="SSF53098">
    <property type="entry name" value="Ribonuclease H-like"/>
    <property type="match status" value="1"/>
</dbReference>
<reference evidence="3" key="1">
    <citation type="journal article" date="2019" name="Int. J. Syst. Evol. Microbiol.">
        <title>The Global Catalogue of Microorganisms (GCM) 10K type strain sequencing project: providing services to taxonomists for standard genome sequencing and annotation.</title>
        <authorList>
            <consortium name="The Broad Institute Genomics Platform"/>
            <consortium name="The Broad Institute Genome Sequencing Center for Infectious Disease"/>
            <person name="Wu L."/>
            <person name="Ma J."/>
        </authorList>
    </citation>
    <scope>NUCLEOTIDE SEQUENCE [LARGE SCALE GENOMIC DNA]</scope>
    <source>
        <strain evidence="3">JCM 17225</strain>
    </source>
</reference>
<organism evidence="2 3">
    <name type="scientific">Hymenobacter glaciei</name>
    <dbReference type="NCBI Taxonomy" id="877209"/>
    <lineage>
        <taxon>Bacteria</taxon>
        <taxon>Pseudomonadati</taxon>
        <taxon>Bacteroidota</taxon>
        <taxon>Cytophagia</taxon>
        <taxon>Cytophagales</taxon>
        <taxon>Hymenobacteraceae</taxon>
        <taxon>Hymenobacter</taxon>
    </lineage>
</organism>
<dbReference type="InterPro" id="IPR003201">
    <property type="entry name" value="Transposase_Tn5"/>
</dbReference>
<dbReference type="InterPro" id="IPR012337">
    <property type="entry name" value="RNaseH-like_sf"/>
</dbReference>
<evidence type="ECO:0000313" key="2">
    <source>
        <dbReference type="EMBL" id="GAA4034662.1"/>
    </source>
</evidence>
<dbReference type="Proteomes" id="UP001501469">
    <property type="component" value="Unassembled WGS sequence"/>
</dbReference>
<feature type="domain" description="Transposase Tn5 dimerisation" evidence="1">
    <location>
        <begin position="103"/>
        <end position="141"/>
    </location>
</feature>
<gene>
    <name evidence="2" type="ORF">GCM10022409_18870</name>
</gene>